<reference evidence="8 9" key="1">
    <citation type="submission" date="2016-10" db="EMBL/GenBank/DDBJ databases">
        <title>The Draft Genome Sequence of the Potato Rhizosphere Bacteria Ochrobactrum sp. IPA7.2.</title>
        <authorList>
            <person name="Gogoleva N.E."/>
            <person name="Khlopko Y.A."/>
            <person name="Burygin G.L."/>
            <person name="Plotnikov A.O."/>
        </authorList>
    </citation>
    <scope>NUCLEOTIDE SEQUENCE [LARGE SCALE GENOMIC DNA]</scope>
    <source>
        <strain evidence="8 9">IPA7.2</strain>
    </source>
</reference>
<dbReference type="Proteomes" id="UP000182985">
    <property type="component" value="Unassembled WGS sequence"/>
</dbReference>
<dbReference type="SUPFAM" id="SSF103481">
    <property type="entry name" value="Multidrug resistance efflux transporter EmrE"/>
    <property type="match status" value="2"/>
</dbReference>
<dbReference type="InterPro" id="IPR037185">
    <property type="entry name" value="EmrE-like"/>
</dbReference>
<evidence type="ECO:0000256" key="6">
    <source>
        <dbReference type="SAM" id="Phobius"/>
    </source>
</evidence>
<evidence type="ECO:0000256" key="2">
    <source>
        <dbReference type="ARBA" id="ARBA00007362"/>
    </source>
</evidence>
<keyword evidence="9" id="KW-1185">Reference proteome</keyword>
<comment type="similarity">
    <text evidence="2">Belongs to the EamA transporter family.</text>
</comment>
<dbReference type="EMBL" id="MOEC01000048">
    <property type="protein sequence ID" value="OIS90535.1"/>
    <property type="molecule type" value="Genomic_DNA"/>
</dbReference>
<sequence>MGSAIKTGNKNRKLAFIAGFSMVIITAIQFVAARFSLRDHLTAPDIVTLRFAGAALIFVPLILKTGLRQLKELGWQRSLVLAALVGLPYPLLINWGLSYAPAAHAAALCPASIVFCSFLLSMMIFKDAVTKTQSAGITAIMIGLLLFFTDSGAAKSLTGDILFVLSGVMFAVYGICVRYWGVDAVTSTTAVVLLSCLSLPVFHLVVPGRLAMAPMAEIGVQIIIQGFLAGAAALFLYTYAVTQLGPQVSSLFMPCIPVITAFFGMVFLGEALGYNQILAIFIMITGMVLPVVYTRYISAALNSRNRLQANKFDSNNRHAD</sequence>
<gene>
    <name evidence="8" type="ORF">BLA27_26210</name>
</gene>
<comment type="caution">
    <text evidence="8">The sequence shown here is derived from an EMBL/GenBank/DDBJ whole genome shotgun (WGS) entry which is preliminary data.</text>
</comment>
<dbReference type="GO" id="GO:0016020">
    <property type="term" value="C:membrane"/>
    <property type="evidence" value="ECO:0007669"/>
    <property type="project" value="UniProtKB-SubCell"/>
</dbReference>
<proteinExistence type="inferred from homology"/>
<feature type="transmembrane region" description="Helical" evidence="6">
    <location>
        <begin position="79"/>
        <end position="97"/>
    </location>
</feature>
<dbReference type="PANTHER" id="PTHR32322">
    <property type="entry name" value="INNER MEMBRANE TRANSPORTER"/>
    <property type="match status" value="1"/>
</dbReference>
<feature type="transmembrane region" description="Helical" evidence="6">
    <location>
        <begin position="14"/>
        <end position="35"/>
    </location>
</feature>
<feature type="transmembrane region" description="Helical" evidence="6">
    <location>
        <begin position="132"/>
        <end position="149"/>
    </location>
</feature>
<evidence type="ECO:0000259" key="7">
    <source>
        <dbReference type="Pfam" id="PF00892"/>
    </source>
</evidence>
<evidence type="ECO:0000313" key="8">
    <source>
        <dbReference type="EMBL" id="OIS90535.1"/>
    </source>
</evidence>
<dbReference type="OrthoDB" id="7743310at2"/>
<feature type="transmembrane region" description="Helical" evidence="6">
    <location>
        <begin position="274"/>
        <end position="296"/>
    </location>
</feature>
<dbReference type="Pfam" id="PF00892">
    <property type="entry name" value="EamA"/>
    <property type="match status" value="2"/>
</dbReference>
<dbReference type="InterPro" id="IPR000620">
    <property type="entry name" value="EamA_dom"/>
</dbReference>
<feature type="transmembrane region" description="Helical" evidence="6">
    <location>
        <begin position="251"/>
        <end position="268"/>
    </location>
</feature>
<comment type="subcellular location">
    <subcellularLocation>
        <location evidence="1">Membrane</location>
        <topology evidence="1">Multi-pass membrane protein</topology>
    </subcellularLocation>
</comment>
<organism evidence="8 9">
    <name type="scientific">Brucella cytisi</name>
    <dbReference type="NCBI Taxonomy" id="407152"/>
    <lineage>
        <taxon>Bacteria</taxon>
        <taxon>Pseudomonadati</taxon>
        <taxon>Pseudomonadota</taxon>
        <taxon>Alphaproteobacteria</taxon>
        <taxon>Hyphomicrobiales</taxon>
        <taxon>Brucellaceae</taxon>
        <taxon>Brucella/Ochrobactrum group</taxon>
        <taxon>Brucella</taxon>
    </lineage>
</organism>
<keyword evidence="4 6" id="KW-1133">Transmembrane helix</keyword>
<protein>
    <recommendedName>
        <fullName evidence="7">EamA domain-containing protein</fullName>
    </recommendedName>
</protein>
<feature type="domain" description="EamA" evidence="7">
    <location>
        <begin position="158"/>
        <end position="289"/>
    </location>
</feature>
<feature type="transmembrane region" description="Helical" evidence="6">
    <location>
        <begin position="218"/>
        <end position="239"/>
    </location>
</feature>
<keyword evidence="5 6" id="KW-0472">Membrane</keyword>
<evidence type="ECO:0000256" key="3">
    <source>
        <dbReference type="ARBA" id="ARBA00022692"/>
    </source>
</evidence>
<dbReference type="InterPro" id="IPR050638">
    <property type="entry name" value="AA-Vitamin_Transporters"/>
</dbReference>
<evidence type="ECO:0000256" key="1">
    <source>
        <dbReference type="ARBA" id="ARBA00004141"/>
    </source>
</evidence>
<evidence type="ECO:0000313" key="9">
    <source>
        <dbReference type="Proteomes" id="UP000182985"/>
    </source>
</evidence>
<feature type="transmembrane region" description="Helical" evidence="6">
    <location>
        <begin position="47"/>
        <end position="67"/>
    </location>
</feature>
<accession>A0A1J6HQS7</accession>
<name>A0A1J6HQS7_9HYPH</name>
<evidence type="ECO:0000256" key="5">
    <source>
        <dbReference type="ARBA" id="ARBA00023136"/>
    </source>
</evidence>
<dbReference type="AlphaFoldDB" id="A0A1J6HQS7"/>
<feature type="transmembrane region" description="Helical" evidence="6">
    <location>
        <begin position="161"/>
        <end position="181"/>
    </location>
</feature>
<feature type="transmembrane region" description="Helical" evidence="6">
    <location>
        <begin position="188"/>
        <end position="206"/>
    </location>
</feature>
<feature type="domain" description="EamA" evidence="7">
    <location>
        <begin position="15"/>
        <end position="148"/>
    </location>
</feature>
<dbReference type="PANTHER" id="PTHR32322:SF2">
    <property type="entry name" value="EAMA DOMAIN-CONTAINING PROTEIN"/>
    <property type="match status" value="1"/>
</dbReference>
<feature type="transmembrane region" description="Helical" evidence="6">
    <location>
        <begin position="103"/>
        <end position="125"/>
    </location>
</feature>
<keyword evidence="3 6" id="KW-0812">Transmembrane</keyword>
<evidence type="ECO:0000256" key="4">
    <source>
        <dbReference type="ARBA" id="ARBA00022989"/>
    </source>
</evidence>
<dbReference type="RefSeq" id="WP_071634212.1">
    <property type="nucleotide sequence ID" value="NZ_MOEC01000048.1"/>
</dbReference>